<dbReference type="InterPro" id="IPR050251">
    <property type="entry name" value="HpcH-HpaI_aldolase"/>
</dbReference>
<keyword evidence="2" id="KW-0479">Metal-binding</keyword>
<dbReference type="Pfam" id="PF03328">
    <property type="entry name" value="HpcH_HpaI"/>
    <property type="match status" value="1"/>
</dbReference>
<sequence>MSIRLDEFEDCAIATSARQWRARLAAGDVVLGLWVVSSSPTVAEILGASGADWIIIDTEHAPNTLPGVVAQLRSLTASPTFVVVRASSKDPLLLGQLLDAGAAGLMVPMVESRADAEAVVSATRYPPRGRRGVGGGFARATRWTHVADYLPEAEASFSLIIQIESLRAVEALEEILNVDGIDGVFIGPADLAASLGHLGQPRHPDVQAAVERAITIAVGRGAAVGVNAFGFDDAIRYRDAGAQLLAVGADVTLLGSGSAGLLARFGRSPAPDPIEHPPAEDSE</sequence>
<comment type="similarity">
    <text evidence="1">Belongs to the HpcH/HpaI aldolase family.</text>
</comment>
<dbReference type="InterPro" id="IPR040442">
    <property type="entry name" value="Pyrv_kinase-like_dom_sf"/>
</dbReference>
<dbReference type="InterPro" id="IPR015813">
    <property type="entry name" value="Pyrv/PenolPyrv_kinase-like_dom"/>
</dbReference>
<dbReference type="RefSeq" id="WP_146797483.1">
    <property type="nucleotide sequence ID" value="NZ_BJUU01000033.1"/>
</dbReference>
<reference evidence="5 6" key="1">
    <citation type="submission" date="2019-07" db="EMBL/GenBank/DDBJ databases">
        <title>Whole genome shotgun sequence of Agrococcus baldri NBRC 103055.</title>
        <authorList>
            <person name="Hosoyama A."/>
            <person name="Uohara A."/>
            <person name="Ohji S."/>
            <person name="Ichikawa N."/>
        </authorList>
    </citation>
    <scope>NUCLEOTIDE SEQUENCE [LARGE SCALE GENOMIC DNA]</scope>
    <source>
        <strain evidence="5 6">NBRC 103055</strain>
    </source>
</reference>
<proteinExistence type="inferred from homology"/>
<protein>
    <submittedName>
        <fullName evidence="5">2,4-dihydroxyhept-2-ene-1,7-dioic acid aldolase</fullName>
    </submittedName>
</protein>
<dbReference type="AlphaFoldDB" id="A0AA87REH3"/>
<dbReference type="Proteomes" id="UP000321749">
    <property type="component" value="Unassembled WGS sequence"/>
</dbReference>
<evidence type="ECO:0000256" key="3">
    <source>
        <dbReference type="ARBA" id="ARBA00023239"/>
    </source>
</evidence>
<dbReference type="InterPro" id="IPR005000">
    <property type="entry name" value="Aldolase/citrate-lyase_domain"/>
</dbReference>
<evidence type="ECO:0000256" key="2">
    <source>
        <dbReference type="ARBA" id="ARBA00022723"/>
    </source>
</evidence>
<comment type="caution">
    <text evidence="5">The sequence shown here is derived from an EMBL/GenBank/DDBJ whole genome shotgun (WGS) entry which is preliminary data.</text>
</comment>
<gene>
    <name evidence="5" type="primary">hpcH</name>
    <name evidence="5" type="ORF">ABA31_29560</name>
</gene>
<accession>A0AA87REH3</accession>
<keyword evidence="6" id="KW-1185">Reference proteome</keyword>
<dbReference type="GO" id="GO:0046872">
    <property type="term" value="F:metal ion binding"/>
    <property type="evidence" value="ECO:0007669"/>
    <property type="project" value="UniProtKB-KW"/>
</dbReference>
<evidence type="ECO:0000313" key="5">
    <source>
        <dbReference type="EMBL" id="GEK81605.1"/>
    </source>
</evidence>
<feature type="domain" description="HpcH/HpaI aldolase/citrate lyase" evidence="4">
    <location>
        <begin position="32"/>
        <end position="254"/>
    </location>
</feature>
<organism evidence="5 6">
    <name type="scientific">Agrococcus baldri</name>
    <dbReference type="NCBI Taxonomy" id="153730"/>
    <lineage>
        <taxon>Bacteria</taxon>
        <taxon>Bacillati</taxon>
        <taxon>Actinomycetota</taxon>
        <taxon>Actinomycetes</taxon>
        <taxon>Micrococcales</taxon>
        <taxon>Microbacteriaceae</taxon>
        <taxon>Agrococcus</taxon>
    </lineage>
</organism>
<dbReference type="PANTHER" id="PTHR30502">
    <property type="entry name" value="2-KETO-3-DEOXY-L-RHAMNONATE ALDOLASE"/>
    <property type="match status" value="1"/>
</dbReference>
<dbReference type="SUPFAM" id="SSF51621">
    <property type="entry name" value="Phosphoenolpyruvate/pyruvate domain"/>
    <property type="match status" value="1"/>
</dbReference>
<dbReference type="Gene3D" id="3.20.20.60">
    <property type="entry name" value="Phosphoenolpyruvate-binding domains"/>
    <property type="match status" value="1"/>
</dbReference>
<dbReference type="GO" id="GO:0016832">
    <property type="term" value="F:aldehyde-lyase activity"/>
    <property type="evidence" value="ECO:0007669"/>
    <property type="project" value="TreeGrafter"/>
</dbReference>
<keyword evidence="3" id="KW-0456">Lyase</keyword>
<dbReference type="EMBL" id="BJUU01000033">
    <property type="protein sequence ID" value="GEK81605.1"/>
    <property type="molecule type" value="Genomic_DNA"/>
</dbReference>
<name>A0AA87REH3_9MICO</name>
<dbReference type="GO" id="GO:0005737">
    <property type="term" value="C:cytoplasm"/>
    <property type="evidence" value="ECO:0007669"/>
    <property type="project" value="TreeGrafter"/>
</dbReference>
<dbReference type="PANTHER" id="PTHR30502:SF0">
    <property type="entry name" value="PHOSPHOENOLPYRUVATE CARBOXYLASE FAMILY PROTEIN"/>
    <property type="match status" value="1"/>
</dbReference>
<evidence type="ECO:0000256" key="1">
    <source>
        <dbReference type="ARBA" id="ARBA00005568"/>
    </source>
</evidence>
<evidence type="ECO:0000313" key="6">
    <source>
        <dbReference type="Proteomes" id="UP000321749"/>
    </source>
</evidence>
<evidence type="ECO:0000259" key="4">
    <source>
        <dbReference type="Pfam" id="PF03328"/>
    </source>
</evidence>